<dbReference type="Proteomes" id="UP001149813">
    <property type="component" value="Unassembled WGS sequence"/>
</dbReference>
<sequence>MATLQSLPYHIVLSIVDCMLSSNPEGYFTNRDTALPIIHTCQALRTAFLERTCSTVLLELGRSAAPSYRHPQCTAVISPLTHSTSQMVRTFVIDSRSWNYIVTGSGLAWIHSAGELCFGSARLLEFQVGDCVFERTLTDAEISSSIVNIEAFLRNAKKMAPNVRSVQVRLGKVLFALTKQHHRDAVSSAVAEVTRGVRSVGFDEDSRSMISIDLTPKDLAGLTDFKYEFRGGGHAWFAEIVRHNAGTLKSLRVKDAPRNSALSLLHRSGSPVVYPVLETLVLENVRSPDGQGGAAVPGAPAFVDGSRSGPVAHFPALRTLRVTDMYPFPSNVLLQGRNTTLERLEIPVARYAAWPDIRYPPFDHSELLSLKTLVVQNTQSQAHFVPADGSNGSEEDSVVAYLRSLLCHSAAVRRVDYGGQVPKGRLCSLLGEAALQSIRELTAGQTSVGFSKLVQLLQKAPQLRRLTIGLDNKEPEIDGVEATRIREYIETHLSPLNSSLVRLELNMGFGTPACFLARIIGLLAIGCPGLATFEYWPGRRGDLRRELGQLAETAPYSAYAGRLRAFVARALFDNGR</sequence>
<protein>
    <submittedName>
        <fullName evidence="1">Uncharacterized protein</fullName>
    </submittedName>
</protein>
<name>A0A9W7XU53_9FUNG</name>
<evidence type="ECO:0000313" key="2">
    <source>
        <dbReference type="Proteomes" id="UP001149813"/>
    </source>
</evidence>
<gene>
    <name evidence="1" type="ORF">LPJ53_004543</name>
</gene>
<comment type="caution">
    <text evidence="1">The sequence shown here is derived from an EMBL/GenBank/DDBJ whole genome shotgun (WGS) entry which is preliminary data.</text>
</comment>
<dbReference type="AlphaFoldDB" id="A0A9W7XU53"/>
<organism evidence="1 2">
    <name type="scientific">Coemansia erecta</name>
    <dbReference type="NCBI Taxonomy" id="147472"/>
    <lineage>
        <taxon>Eukaryota</taxon>
        <taxon>Fungi</taxon>
        <taxon>Fungi incertae sedis</taxon>
        <taxon>Zoopagomycota</taxon>
        <taxon>Kickxellomycotina</taxon>
        <taxon>Kickxellomycetes</taxon>
        <taxon>Kickxellales</taxon>
        <taxon>Kickxellaceae</taxon>
        <taxon>Coemansia</taxon>
    </lineage>
</organism>
<proteinExistence type="predicted"/>
<evidence type="ECO:0000313" key="1">
    <source>
        <dbReference type="EMBL" id="KAJ1720871.1"/>
    </source>
</evidence>
<reference evidence="1" key="1">
    <citation type="submission" date="2022-07" db="EMBL/GenBank/DDBJ databases">
        <title>Phylogenomic reconstructions and comparative analyses of Kickxellomycotina fungi.</title>
        <authorList>
            <person name="Reynolds N.K."/>
            <person name="Stajich J.E."/>
            <person name="Barry K."/>
            <person name="Grigoriev I.V."/>
            <person name="Crous P."/>
            <person name="Smith M.E."/>
        </authorList>
    </citation>
    <scope>NUCLEOTIDE SEQUENCE</scope>
    <source>
        <strain evidence="1">NBRC 32514</strain>
    </source>
</reference>
<keyword evidence="2" id="KW-1185">Reference proteome</keyword>
<dbReference type="OrthoDB" id="5552956at2759"/>
<accession>A0A9W7XU53</accession>
<dbReference type="EMBL" id="JANBOJ010000218">
    <property type="protein sequence ID" value="KAJ1720871.1"/>
    <property type="molecule type" value="Genomic_DNA"/>
</dbReference>